<comment type="catalytic activity">
    <reaction evidence="1">
        <text>ATP + protein L-histidine = ADP + protein N-phospho-L-histidine.</text>
        <dbReference type="EC" id="2.7.13.3"/>
    </reaction>
</comment>
<keyword evidence="18" id="KW-1185">Reference proteome</keyword>
<dbReference type="PANTHER" id="PTHR34220">
    <property type="entry name" value="SENSOR HISTIDINE KINASE YPDA"/>
    <property type="match status" value="1"/>
</dbReference>
<feature type="transmembrane region" description="Helical" evidence="14">
    <location>
        <begin position="296"/>
        <end position="317"/>
    </location>
</feature>
<name>A0A2P8GQL4_9BACL</name>
<evidence type="ECO:0000256" key="12">
    <source>
        <dbReference type="ARBA" id="ARBA00023012"/>
    </source>
</evidence>
<dbReference type="InterPro" id="IPR033479">
    <property type="entry name" value="dCache_1"/>
</dbReference>
<feature type="domain" description="Histidine kinase" evidence="15">
    <location>
        <begin position="482"/>
        <end position="588"/>
    </location>
</feature>
<keyword evidence="4" id="KW-1003">Cell membrane</keyword>
<evidence type="ECO:0000256" key="11">
    <source>
        <dbReference type="ARBA" id="ARBA00022989"/>
    </source>
</evidence>
<dbReference type="Gene3D" id="3.30.450.20">
    <property type="entry name" value="PAS domain"/>
    <property type="match status" value="2"/>
</dbReference>
<evidence type="ECO:0000256" key="2">
    <source>
        <dbReference type="ARBA" id="ARBA00004651"/>
    </source>
</evidence>
<feature type="transmembrane region" description="Helical" evidence="14">
    <location>
        <begin position="15"/>
        <end position="35"/>
    </location>
</feature>
<protein>
    <recommendedName>
        <fullName evidence="3">histidine kinase</fullName>
        <ecNumber evidence="3">2.7.13.3</ecNumber>
    </recommendedName>
</protein>
<evidence type="ECO:0000313" key="18">
    <source>
        <dbReference type="Proteomes" id="UP000242682"/>
    </source>
</evidence>
<comment type="subcellular location">
    <subcellularLocation>
        <location evidence="2">Cell membrane</location>
        <topology evidence="2">Multi-pass membrane protein</topology>
    </subcellularLocation>
</comment>
<keyword evidence="11 14" id="KW-1133">Transmembrane helix</keyword>
<organism evidence="17 18">
    <name type="scientific">Planomicrobium soli</name>
    <dbReference type="NCBI Taxonomy" id="1176648"/>
    <lineage>
        <taxon>Bacteria</taxon>
        <taxon>Bacillati</taxon>
        <taxon>Bacillota</taxon>
        <taxon>Bacilli</taxon>
        <taxon>Bacillales</taxon>
        <taxon>Caryophanaceae</taxon>
        <taxon>Planomicrobium</taxon>
    </lineage>
</organism>
<dbReference type="SMART" id="SM00304">
    <property type="entry name" value="HAMP"/>
    <property type="match status" value="1"/>
</dbReference>
<dbReference type="CDD" id="cd06225">
    <property type="entry name" value="HAMP"/>
    <property type="match status" value="1"/>
</dbReference>
<reference evidence="17 18" key="1">
    <citation type="submission" date="2018-03" db="EMBL/GenBank/DDBJ databases">
        <title>Genomic Encyclopedia of Type Strains, Phase III (KMG-III): the genomes of soil and plant-associated and newly described type strains.</title>
        <authorList>
            <person name="Whitman W."/>
        </authorList>
    </citation>
    <scope>NUCLEOTIDE SEQUENCE [LARGE SCALE GENOMIC DNA]</scope>
    <source>
        <strain evidence="17 18">CGMCC 1.12259</strain>
    </source>
</reference>
<evidence type="ECO:0000256" key="8">
    <source>
        <dbReference type="ARBA" id="ARBA00022741"/>
    </source>
</evidence>
<dbReference type="Pfam" id="PF02743">
    <property type="entry name" value="dCache_1"/>
    <property type="match status" value="1"/>
</dbReference>
<dbReference type="InterPro" id="IPR050640">
    <property type="entry name" value="Bact_2-comp_sensor_kinase"/>
</dbReference>
<keyword evidence="9 17" id="KW-0418">Kinase</keyword>
<evidence type="ECO:0000256" key="3">
    <source>
        <dbReference type="ARBA" id="ARBA00012438"/>
    </source>
</evidence>
<dbReference type="PRINTS" id="PR00344">
    <property type="entry name" value="BCTRLSENSOR"/>
</dbReference>
<dbReference type="InterPro" id="IPR010559">
    <property type="entry name" value="Sig_transdc_His_kin_internal"/>
</dbReference>
<dbReference type="InterPro" id="IPR003594">
    <property type="entry name" value="HATPase_dom"/>
</dbReference>
<evidence type="ECO:0000256" key="4">
    <source>
        <dbReference type="ARBA" id="ARBA00022475"/>
    </source>
</evidence>
<dbReference type="InterPro" id="IPR005467">
    <property type="entry name" value="His_kinase_dom"/>
</dbReference>
<dbReference type="EC" id="2.7.13.3" evidence="3"/>
<dbReference type="PROSITE" id="PS50885">
    <property type="entry name" value="HAMP"/>
    <property type="match status" value="1"/>
</dbReference>
<dbReference type="GO" id="GO:0005524">
    <property type="term" value="F:ATP binding"/>
    <property type="evidence" value="ECO:0007669"/>
    <property type="project" value="UniProtKB-KW"/>
</dbReference>
<sequence length="593" mass="67826">MKQFFHSLPIKTKMFLSFASVSFIFVLVIGIVVYVDNTNKMKTQSESMSEVLSTQFSRTIDLYFRDVNQLSLAIFSNPVMQKTLSEYENQSLYEDALIKNNIYPILFNQTYQSPDVKRITIYTNTGTVFDYDKSRGMKVSYEPTEKDWMKSLNEIGKSSFLLLPTEEVSLLNGSTEEVVSLVRHIYEIPGRRKIGSLKIDIDIEAFEKMLKVENVMGLEEHLRVLVLSEDGSVIFDDRDELIGEQQAKSDLLEVEKRILLGKAAPLHGQSYSDFTTWEIITLIDDEFITAERNQTLTFIVLSGLAITILIAVISYLLSSSITRPIVTLTKKMEKVENGHLAERMEWTGNREIDLLVRVYNSMLDSVNKLIAEVYESSIAEKNAKISALQSQINPHFLYNTLNVMKAISRVKGVEEVAEISESLSHLFKYSMKDLDKKVFLQEEYGHIQNYMRIQQYRFMNRFIFEKNITDKVKTALIPKLLIQPLVENAVVHGLAYMKRGGVVQLFAHKQGDYLIIEVKDNGAGMSEETLNEVKNNLDIRMIETKEGGIGLRNIAQRIQLTYGYEYKIEIESEVDKGTTVRVILPCELGGFQN</sequence>
<accession>A0A2P8GQL4</accession>
<keyword evidence="6" id="KW-0808">Transferase</keyword>
<dbReference type="Gene3D" id="1.10.287.950">
    <property type="entry name" value="Methyl-accepting chemotaxis protein"/>
    <property type="match status" value="1"/>
</dbReference>
<dbReference type="InterPro" id="IPR003660">
    <property type="entry name" value="HAMP_dom"/>
</dbReference>
<keyword evidence="8" id="KW-0547">Nucleotide-binding</keyword>
<dbReference type="Gene3D" id="3.30.565.10">
    <property type="entry name" value="Histidine kinase-like ATPase, C-terminal domain"/>
    <property type="match status" value="1"/>
</dbReference>
<evidence type="ECO:0000256" key="10">
    <source>
        <dbReference type="ARBA" id="ARBA00022840"/>
    </source>
</evidence>
<evidence type="ECO:0000313" key="17">
    <source>
        <dbReference type="EMBL" id="PSL36263.1"/>
    </source>
</evidence>
<feature type="domain" description="HAMP" evidence="16">
    <location>
        <begin position="319"/>
        <end position="371"/>
    </location>
</feature>
<evidence type="ECO:0000256" key="7">
    <source>
        <dbReference type="ARBA" id="ARBA00022692"/>
    </source>
</evidence>
<dbReference type="GO" id="GO:0000155">
    <property type="term" value="F:phosphorelay sensor kinase activity"/>
    <property type="evidence" value="ECO:0007669"/>
    <property type="project" value="InterPro"/>
</dbReference>
<proteinExistence type="predicted"/>
<evidence type="ECO:0000259" key="16">
    <source>
        <dbReference type="PROSITE" id="PS50885"/>
    </source>
</evidence>
<dbReference type="AlphaFoldDB" id="A0A2P8GQL4"/>
<dbReference type="PANTHER" id="PTHR34220:SF7">
    <property type="entry name" value="SENSOR HISTIDINE KINASE YPDA"/>
    <property type="match status" value="1"/>
</dbReference>
<evidence type="ECO:0000256" key="9">
    <source>
        <dbReference type="ARBA" id="ARBA00022777"/>
    </source>
</evidence>
<dbReference type="Pfam" id="PF02518">
    <property type="entry name" value="HATPase_c"/>
    <property type="match status" value="1"/>
</dbReference>
<dbReference type="Proteomes" id="UP000242682">
    <property type="component" value="Unassembled WGS sequence"/>
</dbReference>
<keyword evidence="13 14" id="KW-0472">Membrane</keyword>
<dbReference type="RefSeq" id="WP_106533635.1">
    <property type="nucleotide sequence ID" value="NZ_PYAT01000007.1"/>
</dbReference>
<comment type="caution">
    <text evidence="17">The sequence shown here is derived from an EMBL/GenBank/DDBJ whole genome shotgun (WGS) entry which is preliminary data.</text>
</comment>
<gene>
    <name evidence="17" type="ORF">B0H99_10784</name>
</gene>
<keyword evidence="10" id="KW-0067">ATP-binding</keyword>
<dbReference type="InterPro" id="IPR004358">
    <property type="entry name" value="Sig_transdc_His_kin-like_C"/>
</dbReference>
<dbReference type="InterPro" id="IPR036890">
    <property type="entry name" value="HATPase_C_sf"/>
</dbReference>
<evidence type="ECO:0000256" key="6">
    <source>
        <dbReference type="ARBA" id="ARBA00022679"/>
    </source>
</evidence>
<dbReference type="Pfam" id="PF06580">
    <property type="entry name" value="His_kinase"/>
    <property type="match status" value="1"/>
</dbReference>
<evidence type="ECO:0000259" key="15">
    <source>
        <dbReference type="PROSITE" id="PS50109"/>
    </source>
</evidence>
<keyword evidence="7 14" id="KW-0812">Transmembrane</keyword>
<dbReference type="Pfam" id="PF00672">
    <property type="entry name" value="HAMP"/>
    <property type="match status" value="1"/>
</dbReference>
<evidence type="ECO:0000256" key="5">
    <source>
        <dbReference type="ARBA" id="ARBA00022553"/>
    </source>
</evidence>
<evidence type="ECO:0000256" key="1">
    <source>
        <dbReference type="ARBA" id="ARBA00000085"/>
    </source>
</evidence>
<dbReference type="SMART" id="SM00387">
    <property type="entry name" value="HATPase_c"/>
    <property type="match status" value="1"/>
</dbReference>
<keyword evidence="5" id="KW-0597">Phosphoprotein</keyword>
<dbReference type="EMBL" id="PYAT01000007">
    <property type="protein sequence ID" value="PSL36263.1"/>
    <property type="molecule type" value="Genomic_DNA"/>
</dbReference>
<dbReference type="GO" id="GO:0005886">
    <property type="term" value="C:plasma membrane"/>
    <property type="evidence" value="ECO:0007669"/>
    <property type="project" value="UniProtKB-SubCell"/>
</dbReference>
<evidence type="ECO:0000256" key="14">
    <source>
        <dbReference type="SAM" id="Phobius"/>
    </source>
</evidence>
<keyword evidence="12" id="KW-0902">Two-component regulatory system</keyword>
<dbReference type="OrthoDB" id="9776552at2"/>
<dbReference type="SUPFAM" id="SSF158472">
    <property type="entry name" value="HAMP domain-like"/>
    <property type="match status" value="1"/>
</dbReference>
<evidence type="ECO:0000256" key="13">
    <source>
        <dbReference type="ARBA" id="ARBA00023136"/>
    </source>
</evidence>
<dbReference type="SUPFAM" id="SSF55874">
    <property type="entry name" value="ATPase domain of HSP90 chaperone/DNA topoisomerase II/histidine kinase"/>
    <property type="match status" value="1"/>
</dbReference>
<dbReference type="PROSITE" id="PS50109">
    <property type="entry name" value="HIS_KIN"/>
    <property type="match status" value="1"/>
</dbReference>